<protein>
    <submittedName>
        <fullName evidence="2">Uncharacterized protein</fullName>
    </submittedName>
</protein>
<evidence type="ECO:0000256" key="1">
    <source>
        <dbReference type="ARBA" id="ARBA00023027"/>
    </source>
</evidence>
<evidence type="ECO:0000313" key="2">
    <source>
        <dbReference type="EMBL" id="RZC47804.1"/>
    </source>
</evidence>
<dbReference type="GO" id="GO:0006072">
    <property type="term" value="P:glycerol-3-phosphate metabolic process"/>
    <property type="evidence" value="ECO:0007669"/>
    <property type="project" value="TreeGrafter"/>
</dbReference>
<dbReference type="Proteomes" id="UP000316621">
    <property type="component" value="Chromosome 1"/>
</dbReference>
<gene>
    <name evidence="2" type="ORF">C5167_040744</name>
</gene>
<dbReference type="Gramene" id="RZC47804">
    <property type="protein sequence ID" value="RZC47804"/>
    <property type="gene ID" value="C5167_040744"/>
</dbReference>
<organism evidence="2 3">
    <name type="scientific">Papaver somniferum</name>
    <name type="common">Opium poppy</name>
    <dbReference type="NCBI Taxonomy" id="3469"/>
    <lineage>
        <taxon>Eukaryota</taxon>
        <taxon>Viridiplantae</taxon>
        <taxon>Streptophyta</taxon>
        <taxon>Embryophyta</taxon>
        <taxon>Tracheophyta</taxon>
        <taxon>Spermatophyta</taxon>
        <taxon>Magnoliopsida</taxon>
        <taxon>Ranunculales</taxon>
        <taxon>Papaveraceae</taxon>
        <taxon>Papaveroideae</taxon>
        <taxon>Papaver</taxon>
    </lineage>
</organism>
<reference evidence="2 3" key="1">
    <citation type="journal article" date="2018" name="Science">
        <title>The opium poppy genome and morphinan production.</title>
        <authorList>
            <person name="Guo L."/>
            <person name="Winzer T."/>
            <person name="Yang X."/>
            <person name="Li Y."/>
            <person name="Ning Z."/>
            <person name="He Z."/>
            <person name="Teodor R."/>
            <person name="Lu Y."/>
            <person name="Bowser T.A."/>
            <person name="Graham I.A."/>
            <person name="Ye K."/>
        </authorList>
    </citation>
    <scope>NUCLEOTIDE SEQUENCE [LARGE SCALE GENOMIC DNA]</scope>
    <source>
        <strain evidence="3">cv. HN1</strain>
        <tissue evidence="2">Leaves</tissue>
    </source>
</reference>
<dbReference type="Gene3D" id="3.40.50.720">
    <property type="entry name" value="NAD(P)-binding Rossmann-like Domain"/>
    <property type="match status" value="1"/>
</dbReference>
<sequence length="183" mass="20709">MISSLISEKFGVNCCVLMGVNIANEITMEKFSEATVGYREDKEVAERWVKLFGSPHFQVSACLSKALAEDELVYPRIQLSSRNLIKMARSLLITLKCYEDVFPKHGSAKTLLKSALHGAARKGKMRYEGLCRIDKKTVWVLVAFKFFKGEEEIFLGGEAEGYQVAWAKNFAIQGRKAKIFMKR</sequence>
<evidence type="ECO:0000313" key="3">
    <source>
        <dbReference type="Proteomes" id="UP000316621"/>
    </source>
</evidence>
<name>A0A4Y7IG06_PAPSO</name>
<keyword evidence="3" id="KW-1185">Reference proteome</keyword>
<dbReference type="STRING" id="3469.A0A4Y7IG06"/>
<dbReference type="AlphaFoldDB" id="A0A4Y7IG06"/>
<keyword evidence="1" id="KW-0520">NAD</keyword>
<dbReference type="GO" id="GO:0047952">
    <property type="term" value="F:glycerol-3-phosphate dehydrogenase [NAD(P)+] activity"/>
    <property type="evidence" value="ECO:0007669"/>
    <property type="project" value="TreeGrafter"/>
</dbReference>
<dbReference type="GO" id="GO:0005829">
    <property type="term" value="C:cytosol"/>
    <property type="evidence" value="ECO:0007669"/>
    <property type="project" value="TreeGrafter"/>
</dbReference>
<dbReference type="EMBL" id="CM010715">
    <property type="protein sequence ID" value="RZC47804.1"/>
    <property type="molecule type" value="Genomic_DNA"/>
</dbReference>
<dbReference type="PANTHER" id="PTHR11728">
    <property type="entry name" value="GLYCEROL-3-PHOSPHATE DEHYDROGENASE"/>
    <property type="match status" value="1"/>
</dbReference>
<accession>A0A4Y7IG06</accession>
<dbReference type="PANTHER" id="PTHR11728:SF8">
    <property type="entry name" value="GLYCEROL-3-PHOSPHATE DEHYDROGENASE [NAD(+)]-RELATED"/>
    <property type="match status" value="1"/>
</dbReference>
<proteinExistence type="predicted"/>